<keyword evidence="1" id="KW-0472">Membrane</keyword>
<feature type="transmembrane region" description="Helical" evidence="1">
    <location>
        <begin position="184"/>
        <end position="203"/>
    </location>
</feature>
<dbReference type="PANTHER" id="PTHR36834:SF2">
    <property type="entry name" value="MEMBRANE PROTEIN"/>
    <property type="match status" value="1"/>
</dbReference>
<dbReference type="Proteomes" id="UP000701680">
    <property type="component" value="Unassembled WGS sequence"/>
</dbReference>
<evidence type="ECO:0000313" key="4">
    <source>
        <dbReference type="EMBL" id="NVH58501.1"/>
    </source>
</evidence>
<proteinExistence type="predicted"/>
<reference evidence="5 6" key="1">
    <citation type="journal article" date="2020" name="Cell Host Microbe">
        <title>Functional and Genomic Variation between Human-Derived Isolates of Lachnospiraceae Reveals Inter- and Intra-Species Diversity.</title>
        <authorList>
            <person name="Sorbara M.T."/>
            <person name="Littmann E.R."/>
            <person name="Fontana E."/>
            <person name="Moody T.U."/>
            <person name="Kohout C.E."/>
            <person name="Gjonbalaj M."/>
            <person name="Eaton V."/>
            <person name="Seok R."/>
            <person name="Leiner I.M."/>
            <person name="Pamer E.G."/>
        </authorList>
    </citation>
    <scope>NUCLEOTIDE SEQUENCE [LARGE SCALE GENOMIC DNA]</scope>
    <source>
        <strain evidence="4 5">MSK.17.11</strain>
        <strain evidence="3 6">MSK.17.38</strain>
    </source>
</reference>
<evidence type="ECO:0000259" key="2">
    <source>
        <dbReference type="Pfam" id="PF04892"/>
    </source>
</evidence>
<dbReference type="Pfam" id="PF04892">
    <property type="entry name" value="VanZ"/>
    <property type="match status" value="1"/>
</dbReference>
<keyword evidence="1" id="KW-1133">Transmembrane helix</keyword>
<dbReference type="EMBL" id="JAAIUO010000004">
    <property type="protein sequence ID" value="NSK14727.1"/>
    <property type="molecule type" value="Genomic_DNA"/>
</dbReference>
<dbReference type="AlphaFoldDB" id="A0A850HJK1"/>
<evidence type="ECO:0000313" key="6">
    <source>
        <dbReference type="Proteomes" id="UP000701680"/>
    </source>
</evidence>
<dbReference type="PANTHER" id="PTHR36834">
    <property type="entry name" value="MEMBRANE PROTEIN-RELATED"/>
    <property type="match status" value="1"/>
</dbReference>
<sequence length="204" mass="23476">MSYLMNEYAIYSFGCVLLPCLICQLVMVIRAGRLGNQCGFSHFLWTYVFMVYIWMVFQVTGLGTLDEILMHSDRGIFRGNINLIPFSDLNVSFFLNIIMCMPFGFLLPLIWKGYRKIGRTVAAGFAFSVMIELTQLVNIRATDIDDLIANTLGAFLGYLIWRAFAKICGEYLKSESYGKWEAVWYVSMSVLGTFFLYHPSFLWE</sequence>
<dbReference type="EMBL" id="JAAITX010000004">
    <property type="protein sequence ID" value="NVH58501.1"/>
    <property type="molecule type" value="Genomic_DNA"/>
</dbReference>
<evidence type="ECO:0000256" key="1">
    <source>
        <dbReference type="SAM" id="Phobius"/>
    </source>
</evidence>
<keyword evidence="5" id="KW-1185">Reference proteome</keyword>
<accession>A0A850HJK1</accession>
<feature type="transmembrane region" description="Helical" evidence="1">
    <location>
        <begin position="147"/>
        <end position="164"/>
    </location>
</feature>
<feature type="transmembrane region" description="Helical" evidence="1">
    <location>
        <begin position="9"/>
        <end position="32"/>
    </location>
</feature>
<name>A0A850HJK1_9FIRM</name>
<gene>
    <name evidence="4" type="ORF">G5A66_07540</name>
    <name evidence="3" type="ORF">G5A75_07560</name>
</gene>
<protein>
    <submittedName>
        <fullName evidence="4">VanZ family protein</fullName>
    </submittedName>
</protein>
<dbReference type="InterPro" id="IPR006976">
    <property type="entry name" value="VanZ-like"/>
</dbReference>
<dbReference type="Proteomes" id="UP000528555">
    <property type="component" value="Unassembled WGS sequence"/>
</dbReference>
<feature type="transmembrane region" description="Helical" evidence="1">
    <location>
        <begin position="86"/>
        <end position="111"/>
    </location>
</feature>
<dbReference type="RefSeq" id="WP_173814721.1">
    <property type="nucleotide sequence ID" value="NZ_JAAITX010000004.1"/>
</dbReference>
<feature type="transmembrane region" description="Helical" evidence="1">
    <location>
        <begin position="44"/>
        <end position="65"/>
    </location>
</feature>
<reference evidence="4" key="2">
    <citation type="submission" date="2020-02" db="EMBL/GenBank/DDBJ databases">
        <authorList>
            <person name="Littmann E."/>
            <person name="Sorbara M."/>
        </authorList>
    </citation>
    <scope>NUCLEOTIDE SEQUENCE</scope>
    <source>
        <strain evidence="4">MSK.17.11</strain>
        <strain evidence="3">MSK.17.38</strain>
    </source>
</reference>
<evidence type="ECO:0000313" key="5">
    <source>
        <dbReference type="Proteomes" id="UP000528555"/>
    </source>
</evidence>
<dbReference type="InterPro" id="IPR053150">
    <property type="entry name" value="Teicoplanin_resist-assoc"/>
</dbReference>
<feature type="domain" description="VanZ-like" evidence="2">
    <location>
        <begin position="49"/>
        <end position="164"/>
    </location>
</feature>
<comment type="caution">
    <text evidence="4">The sequence shown here is derived from an EMBL/GenBank/DDBJ whole genome shotgun (WGS) entry which is preliminary data.</text>
</comment>
<organism evidence="4 5">
    <name type="scientific">Dorea phocaeensis</name>
    <dbReference type="NCBI Taxonomy" id="2040291"/>
    <lineage>
        <taxon>Bacteria</taxon>
        <taxon>Bacillati</taxon>
        <taxon>Bacillota</taxon>
        <taxon>Clostridia</taxon>
        <taxon>Lachnospirales</taxon>
        <taxon>Lachnospiraceae</taxon>
        <taxon>Dorea</taxon>
    </lineage>
</organism>
<keyword evidence="1" id="KW-0812">Transmembrane</keyword>
<evidence type="ECO:0000313" key="3">
    <source>
        <dbReference type="EMBL" id="NSK14727.1"/>
    </source>
</evidence>